<dbReference type="Proteomes" id="UP001054945">
    <property type="component" value="Unassembled WGS sequence"/>
</dbReference>
<protein>
    <submittedName>
        <fullName evidence="1">Uncharacterized protein</fullName>
    </submittedName>
</protein>
<evidence type="ECO:0000313" key="1">
    <source>
        <dbReference type="EMBL" id="GIY45951.1"/>
    </source>
</evidence>
<name>A0AAV4TKD8_CAEEX</name>
<dbReference type="AlphaFoldDB" id="A0AAV4TKD8"/>
<proteinExistence type="predicted"/>
<reference evidence="1 2" key="1">
    <citation type="submission" date="2021-06" db="EMBL/GenBank/DDBJ databases">
        <title>Caerostris extrusa draft genome.</title>
        <authorList>
            <person name="Kono N."/>
            <person name="Arakawa K."/>
        </authorList>
    </citation>
    <scope>NUCLEOTIDE SEQUENCE [LARGE SCALE GENOMIC DNA]</scope>
</reference>
<gene>
    <name evidence="1" type="ORF">CEXT_796341</name>
</gene>
<accession>A0AAV4TKD8</accession>
<sequence length="95" mass="10751">MCYLQPPFPQSPDWKSWPCCALFVKNPLTDNLCLGGVEFCGEIAFVIVSEKYNLSFCVGWGGVEGFETTPFPSNESLRVKFLSEKCIMKEIRCEI</sequence>
<dbReference type="EMBL" id="BPLR01011347">
    <property type="protein sequence ID" value="GIY45951.1"/>
    <property type="molecule type" value="Genomic_DNA"/>
</dbReference>
<comment type="caution">
    <text evidence="1">The sequence shown here is derived from an EMBL/GenBank/DDBJ whole genome shotgun (WGS) entry which is preliminary data.</text>
</comment>
<keyword evidence="2" id="KW-1185">Reference proteome</keyword>
<evidence type="ECO:0000313" key="2">
    <source>
        <dbReference type="Proteomes" id="UP001054945"/>
    </source>
</evidence>
<organism evidence="1 2">
    <name type="scientific">Caerostris extrusa</name>
    <name type="common">Bark spider</name>
    <name type="synonym">Caerostris bankana</name>
    <dbReference type="NCBI Taxonomy" id="172846"/>
    <lineage>
        <taxon>Eukaryota</taxon>
        <taxon>Metazoa</taxon>
        <taxon>Ecdysozoa</taxon>
        <taxon>Arthropoda</taxon>
        <taxon>Chelicerata</taxon>
        <taxon>Arachnida</taxon>
        <taxon>Araneae</taxon>
        <taxon>Araneomorphae</taxon>
        <taxon>Entelegynae</taxon>
        <taxon>Araneoidea</taxon>
        <taxon>Araneidae</taxon>
        <taxon>Caerostris</taxon>
    </lineage>
</organism>